<keyword evidence="4" id="KW-1185">Reference proteome</keyword>
<evidence type="ECO:0000313" key="4">
    <source>
        <dbReference type="Proteomes" id="UP000324022"/>
    </source>
</evidence>
<evidence type="ECO:0000313" key="3">
    <source>
        <dbReference type="EMBL" id="SPO20411.1"/>
    </source>
</evidence>
<dbReference type="OrthoDB" id="2552042at2759"/>
<sequence>MEEPGARKPSRGGRGIEFCCLSYPLVKAGAYLIPLEFAFVSGCIIVLTTTTPTIVAAVDTLPHIFSVVLLILASITLGLQFIGLLTVIVEMSSIYRLYIRLNFLLVLITATVAAIGTVVIASKHKQSQEVCTRIYGNPPMNSSNGVPISGLDGFAPGKQICGYVMWAQVAAMGGLTVLLLATQVYLCYCQRAYGQKQRLALQNLEGDYKDVDDGDVSSNALSPMSRSSTISSSPDHTAR</sequence>
<feature type="transmembrane region" description="Helical" evidence="2">
    <location>
        <begin position="37"/>
        <end position="58"/>
    </location>
</feature>
<keyword evidence="2" id="KW-0472">Membrane</keyword>
<gene>
    <name evidence="3" type="ORF">UTRI_00808_B</name>
</gene>
<dbReference type="EMBL" id="OOIN01000001">
    <property type="protein sequence ID" value="SPO20411.1"/>
    <property type="molecule type" value="Genomic_DNA"/>
</dbReference>
<feature type="transmembrane region" description="Helical" evidence="2">
    <location>
        <begin position="101"/>
        <end position="120"/>
    </location>
</feature>
<feature type="region of interest" description="Disordered" evidence="1">
    <location>
        <begin position="212"/>
        <end position="239"/>
    </location>
</feature>
<evidence type="ECO:0000256" key="2">
    <source>
        <dbReference type="SAM" id="Phobius"/>
    </source>
</evidence>
<feature type="transmembrane region" description="Helical" evidence="2">
    <location>
        <begin position="163"/>
        <end position="188"/>
    </location>
</feature>
<keyword evidence="2" id="KW-1133">Transmembrane helix</keyword>
<dbReference type="AlphaFoldDB" id="A0A5C3DTC1"/>
<dbReference type="Proteomes" id="UP000324022">
    <property type="component" value="Unassembled WGS sequence"/>
</dbReference>
<feature type="transmembrane region" description="Helical" evidence="2">
    <location>
        <begin position="64"/>
        <end position="89"/>
    </location>
</feature>
<name>A0A5C3DTC1_9BASI</name>
<proteinExistence type="predicted"/>
<organism evidence="3 4">
    <name type="scientific">Ustilago trichophora</name>
    <dbReference type="NCBI Taxonomy" id="86804"/>
    <lineage>
        <taxon>Eukaryota</taxon>
        <taxon>Fungi</taxon>
        <taxon>Dikarya</taxon>
        <taxon>Basidiomycota</taxon>
        <taxon>Ustilaginomycotina</taxon>
        <taxon>Ustilaginomycetes</taxon>
        <taxon>Ustilaginales</taxon>
        <taxon>Ustilaginaceae</taxon>
        <taxon>Ustilago</taxon>
    </lineage>
</organism>
<evidence type="ECO:0000256" key="1">
    <source>
        <dbReference type="SAM" id="MobiDB-lite"/>
    </source>
</evidence>
<reference evidence="3 4" key="1">
    <citation type="submission" date="2018-03" db="EMBL/GenBank/DDBJ databases">
        <authorList>
            <person name="Guldener U."/>
        </authorList>
    </citation>
    <scope>NUCLEOTIDE SEQUENCE [LARGE SCALE GENOMIC DNA]</scope>
    <source>
        <strain evidence="3 4">NBRC100155</strain>
    </source>
</reference>
<keyword evidence="2" id="KW-0812">Transmembrane</keyword>
<feature type="compositionally biased region" description="Low complexity" evidence="1">
    <location>
        <begin position="222"/>
        <end position="233"/>
    </location>
</feature>
<accession>A0A5C3DTC1</accession>
<protein>
    <submittedName>
        <fullName evidence="3">Uncharacterized protein</fullName>
    </submittedName>
</protein>